<sequence>MAAPIVGIERLRFVTGRKAFAIAVFLAVQGAQIGLLVLMQRNSAYDNNRNLQSRRQQGQRIPYQWPVILMGLPNSGSMVLHEYFECHGLISRHYCCDSDMSRVKFPCGNTIVPKSMKHMSSTCGECVWKNMKHRRRRRRIYPFDGCHTQIGEKVQVWASFDVETRSEWFLPQHFAIGVLHQAYPNATWILQKRSDPQEWADSILRWQSKTKRFFSSHQLPLYPYHVPIPLDASSLVTVPQIVEDMELSLEQRIHNHTDHLRKRNALREIYANHTQQVRRWARQNQSHNLIEINVDTDDPQILLQGLLQSLNTTHNTKCPWPVRKVDEEWIDFLDQFKI</sequence>
<keyword evidence="1" id="KW-0472">Membrane</keyword>
<dbReference type="AlphaFoldDB" id="A0A9K3L6W5"/>
<dbReference type="EMBL" id="JAGRRH010000015">
    <property type="protein sequence ID" value="KAG7356603.1"/>
    <property type="molecule type" value="Genomic_DNA"/>
</dbReference>
<dbReference type="Pfam" id="PF17784">
    <property type="entry name" value="Sulfotransfer_4"/>
    <property type="match status" value="1"/>
</dbReference>
<name>A0A9K3L6W5_9STRA</name>
<dbReference type="InterPro" id="IPR040632">
    <property type="entry name" value="Sulfotransfer_4"/>
</dbReference>
<evidence type="ECO:0000256" key="1">
    <source>
        <dbReference type="SAM" id="Phobius"/>
    </source>
</evidence>
<evidence type="ECO:0000313" key="3">
    <source>
        <dbReference type="Proteomes" id="UP000693970"/>
    </source>
</evidence>
<proteinExistence type="predicted"/>
<dbReference type="Proteomes" id="UP000693970">
    <property type="component" value="Unassembled WGS sequence"/>
</dbReference>
<feature type="transmembrane region" description="Helical" evidence="1">
    <location>
        <begin position="20"/>
        <end position="39"/>
    </location>
</feature>
<keyword evidence="1" id="KW-1133">Transmembrane helix</keyword>
<organism evidence="2 3">
    <name type="scientific">Nitzschia inconspicua</name>
    <dbReference type="NCBI Taxonomy" id="303405"/>
    <lineage>
        <taxon>Eukaryota</taxon>
        <taxon>Sar</taxon>
        <taxon>Stramenopiles</taxon>
        <taxon>Ochrophyta</taxon>
        <taxon>Bacillariophyta</taxon>
        <taxon>Bacillariophyceae</taxon>
        <taxon>Bacillariophycidae</taxon>
        <taxon>Bacillariales</taxon>
        <taxon>Bacillariaceae</taxon>
        <taxon>Nitzschia</taxon>
    </lineage>
</organism>
<keyword evidence="3" id="KW-1185">Reference proteome</keyword>
<reference evidence="2" key="1">
    <citation type="journal article" date="2021" name="Sci. Rep.">
        <title>Diploid genomic architecture of Nitzschia inconspicua, an elite biomass production diatom.</title>
        <authorList>
            <person name="Oliver A."/>
            <person name="Podell S."/>
            <person name="Pinowska A."/>
            <person name="Traller J.C."/>
            <person name="Smith S.R."/>
            <person name="McClure R."/>
            <person name="Beliaev A."/>
            <person name="Bohutskyi P."/>
            <person name="Hill E.A."/>
            <person name="Rabines A."/>
            <person name="Zheng H."/>
            <person name="Allen L.Z."/>
            <person name="Kuo A."/>
            <person name="Grigoriev I.V."/>
            <person name="Allen A.E."/>
            <person name="Hazlebeck D."/>
            <person name="Allen E.E."/>
        </authorList>
    </citation>
    <scope>NUCLEOTIDE SEQUENCE</scope>
    <source>
        <strain evidence="2">Hildebrandi</strain>
    </source>
</reference>
<reference evidence="2" key="2">
    <citation type="submission" date="2021-04" db="EMBL/GenBank/DDBJ databases">
        <authorList>
            <person name="Podell S."/>
        </authorList>
    </citation>
    <scope>NUCLEOTIDE SEQUENCE</scope>
    <source>
        <strain evidence="2">Hildebrandi</strain>
    </source>
</reference>
<dbReference type="OrthoDB" id="41409at2759"/>
<accession>A0A9K3L6W5</accession>
<dbReference type="PANTHER" id="PTHR36978">
    <property type="entry name" value="P-LOOP CONTAINING NUCLEOTIDE TRIPHOSPHATE HYDROLASE"/>
    <property type="match status" value="1"/>
</dbReference>
<dbReference type="PANTHER" id="PTHR36978:SF4">
    <property type="entry name" value="P-LOOP CONTAINING NUCLEOSIDE TRIPHOSPHATE HYDROLASE PROTEIN"/>
    <property type="match status" value="1"/>
</dbReference>
<protein>
    <recommendedName>
        <fullName evidence="4">Sulfotransferase</fullName>
    </recommendedName>
</protein>
<comment type="caution">
    <text evidence="2">The sequence shown here is derived from an EMBL/GenBank/DDBJ whole genome shotgun (WGS) entry which is preliminary data.</text>
</comment>
<keyword evidence="1" id="KW-0812">Transmembrane</keyword>
<evidence type="ECO:0008006" key="4">
    <source>
        <dbReference type="Google" id="ProtNLM"/>
    </source>
</evidence>
<gene>
    <name evidence="2" type="ORF">IV203_001289</name>
</gene>
<evidence type="ECO:0000313" key="2">
    <source>
        <dbReference type="EMBL" id="KAG7356603.1"/>
    </source>
</evidence>